<proteinExistence type="predicted"/>
<evidence type="ECO:0000313" key="2">
    <source>
        <dbReference type="Proteomes" id="UP000093309"/>
    </source>
</evidence>
<dbReference type="AlphaFoldDB" id="A0A1C0ZV77"/>
<dbReference type="STRING" id="512399.A8709_29520"/>
<keyword evidence="2" id="KW-1185">Reference proteome</keyword>
<evidence type="ECO:0000313" key="1">
    <source>
        <dbReference type="EMBL" id="OCT11999.1"/>
    </source>
</evidence>
<comment type="caution">
    <text evidence="1">The sequence shown here is derived from an EMBL/GenBank/DDBJ whole genome shotgun (WGS) entry which is preliminary data.</text>
</comment>
<dbReference type="EMBL" id="LYPC01000027">
    <property type="protein sequence ID" value="OCT11999.1"/>
    <property type="molecule type" value="Genomic_DNA"/>
</dbReference>
<protein>
    <submittedName>
        <fullName evidence="1">Uncharacterized protein</fullName>
    </submittedName>
</protein>
<dbReference type="OrthoDB" id="2575543at2"/>
<name>A0A1C0ZV77_9BACL</name>
<organism evidence="1 2">
    <name type="scientific">Paenibacillus pectinilyticus</name>
    <dbReference type="NCBI Taxonomy" id="512399"/>
    <lineage>
        <taxon>Bacteria</taxon>
        <taxon>Bacillati</taxon>
        <taxon>Bacillota</taxon>
        <taxon>Bacilli</taxon>
        <taxon>Bacillales</taxon>
        <taxon>Paenibacillaceae</taxon>
        <taxon>Paenibacillus</taxon>
    </lineage>
</organism>
<dbReference type="RefSeq" id="WP_065855878.1">
    <property type="nucleotide sequence ID" value="NZ_LYPC01000027.1"/>
</dbReference>
<accession>A0A1C0ZV77</accession>
<dbReference type="Proteomes" id="UP000093309">
    <property type="component" value="Unassembled WGS sequence"/>
</dbReference>
<gene>
    <name evidence="1" type="ORF">A8709_29520</name>
</gene>
<sequence>MADIMLRPDLKTAGGEVCDIMYNGEFVGTLTLVYRESDRLKGAIHLEKQSITTVNKQAVYDYAQSYIQDAIDALGIIECEVTVSYSDYDFVIATDHAIAPTTFEEDFISNVDLLHDDELDYSWLREDISLQDEDTYLPVATEPLNMVEELKQQHGYELVIVSETRSSVEYHVYDKESELIAEASLHIYGSEVIGDISWKFDPFDEEMDIVTELIVADFNEEQTDSFVFHMIYNGETVDTVELTHIDMLDLMDDIQSESDMWIPRRDDYDIVLVRDDPDTLSYEIYQQTHGGLPIGTATVDISSRQVTGFIDFRELGDSDDRELIATLLLEELDKEKEYETFNVSMLYRNKLIDEIMFETEHYH</sequence>
<reference evidence="2" key="1">
    <citation type="submission" date="2016-05" db="EMBL/GenBank/DDBJ databases">
        <title>Paenibacillus oryzae. sp. nov., isolated from the rice root.</title>
        <authorList>
            <person name="Zhang J."/>
            <person name="Zhang X."/>
        </authorList>
    </citation>
    <scope>NUCLEOTIDE SEQUENCE [LARGE SCALE GENOMIC DNA]</scope>
    <source>
        <strain evidence="2">KCTC13222</strain>
    </source>
</reference>